<reference evidence="4 5" key="1">
    <citation type="submission" date="2018-07" db="EMBL/GenBank/DDBJ databases">
        <title>Streptomyces species from bats.</title>
        <authorList>
            <person name="Dunlap C."/>
        </authorList>
    </citation>
    <scope>NUCLEOTIDE SEQUENCE [LARGE SCALE GENOMIC DNA]</scope>
    <source>
        <strain evidence="4 5">AC230</strain>
    </source>
</reference>
<keyword evidence="5" id="KW-1185">Reference proteome</keyword>
<keyword evidence="2" id="KW-0812">Transmembrane</keyword>
<proteinExistence type="predicted"/>
<feature type="region of interest" description="Disordered" evidence="1">
    <location>
        <begin position="1"/>
        <end position="73"/>
    </location>
</feature>
<feature type="transmembrane region" description="Helical" evidence="2">
    <location>
        <begin position="80"/>
        <end position="102"/>
    </location>
</feature>
<feature type="compositionally biased region" description="Basic and acidic residues" evidence="1">
    <location>
        <begin position="14"/>
        <end position="30"/>
    </location>
</feature>
<evidence type="ECO:0000259" key="3">
    <source>
        <dbReference type="Pfam" id="PF01471"/>
    </source>
</evidence>
<feature type="region of interest" description="Disordered" evidence="1">
    <location>
        <begin position="107"/>
        <end position="149"/>
    </location>
</feature>
<accession>A0A370B6P8</accession>
<gene>
    <name evidence="4" type="ORF">DVH02_24915</name>
</gene>
<feature type="domain" description="Peptidoglycan binding-like" evidence="3">
    <location>
        <begin position="144"/>
        <end position="202"/>
    </location>
</feature>
<name>A0A370B6P8_9ACTN</name>
<dbReference type="InterPro" id="IPR036365">
    <property type="entry name" value="PGBD-like_sf"/>
</dbReference>
<dbReference type="Proteomes" id="UP000253741">
    <property type="component" value="Unassembled WGS sequence"/>
</dbReference>
<dbReference type="OrthoDB" id="4226197at2"/>
<evidence type="ECO:0000256" key="1">
    <source>
        <dbReference type="SAM" id="MobiDB-lite"/>
    </source>
</evidence>
<dbReference type="InterPro" id="IPR036366">
    <property type="entry name" value="PGBDSf"/>
</dbReference>
<organism evidence="4 5">
    <name type="scientific">Streptomyces corynorhini</name>
    <dbReference type="NCBI Taxonomy" id="2282652"/>
    <lineage>
        <taxon>Bacteria</taxon>
        <taxon>Bacillati</taxon>
        <taxon>Actinomycetota</taxon>
        <taxon>Actinomycetes</taxon>
        <taxon>Kitasatosporales</taxon>
        <taxon>Streptomycetaceae</taxon>
        <taxon>Streptomyces</taxon>
    </lineage>
</organism>
<feature type="compositionally biased region" description="Low complexity" evidence="1">
    <location>
        <begin position="58"/>
        <end position="71"/>
    </location>
</feature>
<dbReference type="AlphaFoldDB" id="A0A370B6P8"/>
<evidence type="ECO:0000256" key="2">
    <source>
        <dbReference type="SAM" id="Phobius"/>
    </source>
</evidence>
<evidence type="ECO:0000313" key="4">
    <source>
        <dbReference type="EMBL" id="RDG35523.1"/>
    </source>
</evidence>
<dbReference type="Gene3D" id="1.10.101.10">
    <property type="entry name" value="PGBD-like superfamily/PGBD"/>
    <property type="match status" value="1"/>
</dbReference>
<sequence length="210" mass="21761">MRPRRPKPLSDFGDLFRQDEPEDGRGEGWERVAVGGRAAAPDAAETEELPPVPPQAPPAARGALPGAPPRAAGRRWSGRATVLVAVAGAAVAGFAAALLFSWNGSQDRAPAAVPPAATATTAPGAPAEPAPGVPGAGVLRQGDSGPEVSEVQQRLLRIPDVYEGGSVDGVYDATFTEAVGRFQLWYGIRGDETGVYGENTRRDLESRTGS</sequence>
<comment type="caution">
    <text evidence="4">The sequence shown here is derived from an EMBL/GenBank/DDBJ whole genome shotgun (WGS) entry which is preliminary data.</text>
</comment>
<protein>
    <submittedName>
        <fullName evidence="4">Peptidoglycan-binding protein</fullName>
    </submittedName>
</protein>
<feature type="compositionally biased region" description="Low complexity" evidence="1">
    <location>
        <begin position="31"/>
        <end position="43"/>
    </location>
</feature>
<dbReference type="SUPFAM" id="SSF47090">
    <property type="entry name" value="PGBD-like"/>
    <property type="match status" value="1"/>
</dbReference>
<feature type="compositionally biased region" description="Low complexity" evidence="1">
    <location>
        <begin position="109"/>
        <end position="125"/>
    </location>
</feature>
<evidence type="ECO:0000313" key="5">
    <source>
        <dbReference type="Proteomes" id="UP000253741"/>
    </source>
</evidence>
<keyword evidence="2" id="KW-1133">Transmembrane helix</keyword>
<dbReference type="EMBL" id="QQNA01000214">
    <property type="protein sequence ID" value="RDG35523.1"/>
    <property type="molecule type" value="Genomic_DNA"/>
</dbReference>
<dbReference type="Pfam" id="PF01471">
    <property type="entry name" value="PG_binding_1"/>
    <property type="match status" value="1"/>
</dbReference>
<dbReference type="InterPro" id="IPR002477">
    <property type="entry name" value="Peptidoglycan-bd-like"/>
</dbReference>
<keyword evidence="2" id="KW-0472">Membrane</keyword>